<dbReference type="OrthoDB" id="9773856at2"/>
<reference evidence="11" key="1">
    <citation type="submission" date="2016-01" db="EMBL/GenBank/DDBJ databases">
        <title>Draft genome of Chromobacterium sp. F49.</title>
        <authorList>
            <person name="Hong K.W."/>
        </authorList>
    </citation>
    <scope>NUCLEOTIDE SEQUENCE [LARGE SCALE GENOMIC DNA]</scope>
    <source>
        <strain evidence="11">P7IIIA</strain>
    </source>
</reference>
<comment type="similarity">
    <text evidence="1 8">Belongs to the SbcD family.</text>
</comment>
<evidence type="ECO:0000256" key="5">
    <source>
        <dbReference type="ARBA" id="ARBA00022801"/>
    </source>
</evidence>
<feature type="domain" description="Calcineurin-like phosphoesterase" evidence="9">
    <location>
        <begin position="1"/>
        <end position="224"/>
    </location>
</feature>
<dbReference type="NCBIfam" id="TIGR00619">
    <property type="entry name" value="sbcd"/>
    <property type="match status" value="1"/>
</dbReference>
<protein>
    <recommendedName>
        <fullName evidence="3 8">Nuclease SbcCD subunit D</fullName>
    </recommendedName>
</protein>
<keyword evidence="7 8" id="KW-0233">DNA recombination</keyword>
<evidence type="ECO:0000256" key="4">
    <source>
        <dbReference type="ARBA" id="ARBA00022722"/>
    </source>
</evidence>
<dbReference type="InterPro" id="IPR050535">
    <property type="entry name" value="DNA_Repair-Maintenance_Comp"/>
</dbReference>
<dbReference type="GO" id="GO:0006310">
    <property type="term" value="P:DNA recombination"/>
    <property type="evidence" value="ECO:0007669"/>
    <property type="project" value="UniProtKB-KW"/>
</dbReference>
<dbReference type="InterPro" id="IPR041796">
    <property type="entry name" value="Mre11_N"/>
</dbReference>
<dbReference type="AlphaFoldDB" id="A0A163SNJ0"/>
<dbReference type="EMBL" id="LRFC01000001">
    <property type="protein sequence ID" value="KZE69469.1"/>
    <property type="molecule type" value="Genomic_DNA"/>
</dbReference>
<keyword evidence="8" id="KW-0255">Endonuclease</keyword>
<comment type="caution">
    <text evidence="10">The sequence shown here is derived from an EMBL/GenBank/DDBJ whole genome shotgun (WGS) entry which is preliminary data.</text>
</comment>
<organism evidence="10 11">
    <name type="scientific">Fictibacillus phosphorivorans</name>
    <dbReference type="NCBI Taxonomy" id="1221500"/>
    <lineage>
        <taxon>Bacteria</taxon>
        <taxon>Bacillati</taxon>
        <taxon>Bacillota</taxon>
        <taxon>Bacilli</taxon>
        <taxon>Bacillales</taxon>
        <taxon>Fictibacillaceae</taxon>
        <taxon>Fictibacillus</taxon>
    </lineage>
</organism>
<proteinExistence type="inferred from homology"/>
<accession>A0A163SNJ0</accession>
<evidence type="ECO:0000256" key="2">
    <source>
        <dbReference type="ARBA" id="ARBA00011322"/>
    </source>
</evidence>
<comment type="function">
    <text evidence="8">SbcCD cleaves DNA hairpin structures. These structures can inhibit DNA replication and are intermediates in certain DNA recombination reactions. The complex acts as a 3'-&gt;5' double strand exonuclease that can open hairpins. It also has a 5' single-strand endonuclease activity.</text>
</comment>
<evidence type="ECO:0000313" key="10">
    <source>
        <dbReference type="EMBL" id="KZE69469.1"/>
    </source>
</evidence>
<gene>
    <name evidence="8" type="primary">sbcD</name>
    <name evidence="10" type="ORF">AWM68_04175</name>
</gene>
<evidence type="ECO:0000313" key="11">
    <source>
        <dbReference type="Proteomes" id="UP000076567"/>
    </source>
</evidence>
<dbReference type="InterPro" id="IPR004843">
    <property type="entry name" value="Calcineurin-like_PHP"/>
</dbReference>
<evidence type="ECO:0000256" key="7">
    <source>
        <dbReference type="ARBA" id="ARBA00023172"/>
    </source>
</evidence>
<keyword evidence="4 8" id="KW-0540">Nuclease</keyword>
<dbReference type="Gene3D" id="3.60.21.10">
    <property type="match status" value="1"/>
</dbReference>
<dbReference type="PANTHER" id="PTHR30337">
    <property type="entry name" value="COMPONENT OF ATP-DEPENDENT DSDNA EXONUCLEASE"/>
    <property type="match status" value="1"/>
</dbReference>
<evidence type="ECO:0000256" key="6">
    <source>
        <dbReference type="ARBA" id="ARBA00022839"/>
    </source>
</evidence>
<dbReference type="SUPFAM" id="SSF56300">
    <property type="entry name" value="Metallo-dependent phosphatases"/>
    <property type="match status" value="1"/>
</dbReference>
<dbReference type="GO" id="GO:0006260">
    <property type="term" value="P:DNA replication"/>
    <property type="evidence" value="ECO:0007669"/>
    <property type="project" value="UniProtKB-KW"/>
</dbReference>
<dbReference type="InterPro" id="IPR004593">
    <property type="entry name" value="SbcD"/>
</dbReference>
<evidence type="ECO:0000259" key="9">
    <source>
        <dbReference type="Pfam" id="PF00149"/>
    </source>
</evidence>
<name>A0A163SNJ0_9BACL</name>
<dbReference type="Pfam" id="PF00149">
    <property type="entry name" value="Metallophos"/>
    <property type="match status" value="1"/>
</dbReference>
<keyword evidence="5 8" id="KW-0378">Hydrolase</keyword>
<dbReference type="GO" id="GO:0008408">
    <property type="term" value="F:3'-5' exonuclease activity"/>
    <property type="evidence" value="ECO:0007669"/>
    <property type="project" value="InterPro"/>
</dbReference>
<evidence type="ECO:0000256" key="3">
    <source>
        <dbReference type="ARBA" id="ARBA00013365"/>
    </source>
</evidence>
<evidence type="ECO:0000256" key="8">
    <source>
        <dbReference type="RuleBase" id="RU363069"/>
    </source>
</evidence>
<evidence type="ECO:0000256" key="1">
    <source>
        <dbReference type="ARBA" id="ARBA00010555"/>
    </source>
</evidence>
<keyword evidence="6 8" id="KW-0269">Exonuclease</keyword>
<dbReference type="InterPro" id="IPR029052">
    <property type="entry name" value="Metallo-depent_PP-like"/>
</dbReference>
<sequence>MRLLHTADWHLGRSLEGRNRLAEQQAFLDELVEIVKSEKVDAVLMAGDVFDTVNPPAAAEQMFFDAIARLSRKGECPFIAIAGNHDHPDRLAASFPLSKELGITLVGLPTMELQRIPIRKSGQMLEIAALPYPSESRLKMLLSDSAEELDVRNQYDDWVDSYFKKITSNFQPGNVHVAMSHLYVAGSKETESERPVHIGGAYTVAAESLPESAQYVALGHLHRPQIIKRAKTEARYSGSPLSYSFSESGQAKSVTIIDVEPNGKAKVEEIYLAAGKPLVAWEAKNGVSEVFKCIEDGMHQNCWVDLSIHVEDALSMEEIQRLRKAHDGIVHIKPVFKETLGEQIAVSAQKLPVDELFTTFYKRQTGGAVPDEQLISLFLDLISEENIEREETE</sequence>
<dbReference type="CDD" id="cd00840">
    <property type="entry name" value="MPP_Mre11_N"/>
    <property type="match status" value="1"/>
</dbReference>
<dbReference type="RefSeq" id="WP_066237247.1">
    <property type="nucleotide sequence ID" value="NZ_LRFC01000001.1"/>
</dbReference>
<dbReference type="PANTHER" id="PTHR30337:SF0">
    <property type="entry name" value="NUCLEASE SBCCD SUBUNIT D"/>
    <property type="match status" value="1"/>
</dbReference>
<keyword evidence="8" id="KW-0235">DNA replication</keyword>
<keyword evidence="11" id="KW-1185">Reference proteome</keyword>
<dbReference type="GO" id="GO:0004519">
    <property type="term" value="F:endonuclease activity"/>
    <property type="evidence" value="ECO:0007669"/>
    <property type="project" value="UniProtKB-KW"/>
</dbReference>
<comment type="subunit">
    <text evidence="2 8">Heterodimer of SbcC and SbcD.</text>
</comment>
<dbReference type="Proteomes" id="UP000076567">
    <property type="component" value="Unassembled WGS sequence"/>
</dbReference>